<accession>A0ABS5BIQ0</accession>
<evidence type="ECO:0000313" key="1">
    <source>
        <dbReference type="EMBL" id="MBP3059452.1"/>
    </source>
</evidence>
<sequence length="69" mass="7726">MSDLIKKFKKLTMLNAVPGQESSVRNFIKENIEKTVDKIEYDNLGSINVFKGNKGPKIMLASHMDEIGA</sequence>
<dbReference type="Proteomes" id="UP001192346">
    <property type="component" value="Unassembled WGS sequence"/>
</dbReference>
<dbReference type="PANTHER" id="PTHR32481">
    <property type="entry name" value="AMINOPEPTIDASE"/>
    <property type="match status" value="1"/>
</dbReference>
<dbReference type="SUPFAM" id="SSF53187">
    <property type="entry name" value="Zn-dependent exopeptidases"/>
    <property type="match status" value="1"/>
</dbReference>
<comment type="caution">
    <text evidence="1">The sequence shown here is derived from an EMBL/GenBank/DDBJ whole genome shotgun (WGS) entry which is preliminary data.</text>
</comment>
<evidence type="ECO:0000313" key="2">
    <source>
        <dbReference type="Proteomes" id="UP001192346"/>
    </source>
</evidence>
<dbReference type="InterPro" id="IPR051464">
    <property type="entry name" value="Peptidase_M42_aminopept"/>
</dbReference>
<dbReference type="Gene3D" id="3.40.630.10">
    <property type="entry name" value="Zn peptidases"/>
    <property type="match status" value="1"/>
</dbReference>
<dbReference type="PANTHER" id="PTHR32481:SF0">
    <property type="entry name" value="AMINOPEPTIDASE YPDE-RELATED"/>
    <property type="match status" value="1"/>
</dbReference>
<organism evidence="1 2">
    <name type="scientific">Texas Phoenix palm phytoplasma</name>
    <dbReference type="NCBI Taxonomy" id="176709"/>
    <lineage>
        <taxon>Bacteria</taxon>
        <taxon>Bacillati</taxon>
        <taxon>Mycoplasmatota</taxon>
        <taxon>Mollicutes</taxon>
        <taxon>Acholeplasmatales</taxon>
        <taxon>Acholeplasmataceae</taxon>
        <taxon>Candidatus Phytoplasma</taxon>
        <taxon>16SrIV (Coconut lethal yellows group)</taxon>
    </lineage>
</organism>
<dbReference type="EMBL" id="VBRA02000009">
    <property type="protein sequence ID" value="MBP3059452.1"/>
    <property type="molecule type" value="Genomic_DNA"/>
</dbReference>
<proteinExistence type="predicted"/>
<protein>
    <submittedName>
        <fullName evidence="1">Uncharacterized protein</fullName>
    </submittedName>
</protein>
<gene>
    <name evidence="1" type="ORF">FEF22_001465</name>
</gene>
<dbReference type="RefSeq" id="WP_138108025.1">
    <property type="nucleotide sequence ID" value="NZ_VBRA02000009.1"/>
</dbReference>
<name>A0ABS5BIQ0_9MOLU</name>
<reference evidence="1" key="1">
    <citation type="submission" date="2019-10" db="EMBL/GenBank/DDBJ databases">
        <title>Whole Genome Sequencing and Characterization of Texas Phoenix Palm Decline Phytoplasma Belongs to Lethal Yellowing (16SrIV) Group.</title>
        <authorList>
            <person name="Bao M."/>
        </authorList>
    </citation>
    <scope>NUCLEOTIDE SEQUENCE [LARGE SCALE GENOMIC DNA]</scope>
    <source>
        <strain evidence="1">ACPD</strain>
    </source>
</reference>
<keyword evidence="2" id="KW-1185">Reference proteome</keyword>